<reference evidence="1 2" key="1">
    <citation type="journal article" date="2019" name="Commun. Biol.">
        <title>The bagworm genome reveals a unique fibroin gene that provides high tensile strength.</title>
        <authorList>
            <person name="Kono N."/>
            <person name="Nakamura H."/>
            <person name="Ohtoshi R."/>
            <person name="Tomita M."/>
            <person name="Numata K."/>
            <person name="Arakawa K."/>
        </authorList>
    </citation>
    <scope>NUCLEOTIDE SEQUENCE [LARGE SCALE GENOMIC DNA]</scope>
</reference>
<dbReference type="Proteomes" id="UP000299102">
    <property type="component" value="Unassembled WGS sequence"/>
</dbReference>
<accession>A0A4C1U8D2</accession>
<protein>
    <submittedName>
        <fullName evidence="1">Uncharacterized protein</fullName>
    </submittedName>
</protein>
<comment type="caution">
    <text evidence="1">The sequence shown here is derived from an EMBL/GenBank/DDBJ whole genome shotgun (WGS) entry which is preliminary data.</text>
</comment>
<evidence type="ECO:0000313" key="2">
    <source>
        <dbReference type="Proteomes" id="UP000299102"/>
    </source>
</evidence>
<organism evidence="1 2">
    <name type="scientific">Eumeta variegata</name>
    <name type="common">Bagworm moth</name>
    <name type="synonym">Eumeta japonica</name>
    <dbReference type="NCBI Taxonomy" id="151549"/>
    <lineage>
        <taxon>Eukaryota</taxon>
        <taxon>Metazoa</taxon>
        <taxon>Ecdysozoa</taxon>
        <taxon>Arthropoda</taxon>
        <taxon>Hexapoda</taxon>
        <taxon>Insecta</taxon>
        <taxon>Pterygota</taxon>
        <taxon>Neoptera</taxon>
        <taxon>Endopterygota</taxon>
        <taxon>Lepidoptera</taxon>
        <taxon>Glossata</taxon>
        <taxon>Ditrysia</taxon>
        <taxon>Tineoidea</taxon>
        <taxon>Psychidae</taxon>
        <taxon>Oiketicinae</taxon>
        <taxon>Eumeta</taxon>
    </lineage>
</organism>
<keyword evidence="2" id="KW-1185">Reference proteome</keyword>
<dbReference type="EMBL" id="BGZK01000142">
    <property type="protein sequence ID" value="GBP22635.1"/>
    <property type="molecule type" value="Genomic_DNA"/>
</dbReference>
<gene>
    <name evidence="1" type="ORF">EVAR_13915_1</name>
</gene>
<name>A0A4C1U8D2_EUMVA</name>
<evidence type="ECO:0000313" key="1">
    <source>
        <dbReference type="EMBL" id="GBP22635.1"/>
    </source>
</evidence>
<sequence>MGKGEKKPIMGRPRARAHRVQAIVSAHQWPSVIAVWCLENYYRVRTVQYHPRTTTTFDGRGISLTYAEYSRGDRVEP</sequence>
<proteinExistence type="predicted"/>
<dbReference type="AlphaFoldDB" id="A0A4C1U8D2"/>